<organism evidence="1 2">
    <name type="scientific">Corynespora cassiicola Philippines</name>
    <dbReference type="NCBI Taxonomy" id="1448308"/>
    <lineage>
        <taxon>Eukaryota</taxon>
        <taxon>Fungi</taxon>
        <taxon>Dikarya</taxon>
        <taxon>Ascomycota</taxon>
        <taxon>Pezizomycotina</taxon>
        <taxon>Dothideomycetes</taxon>
        <taxon>Pleosporomycetidae</taxon>
        <taxon>Pleosporales</taxon>
        <taxon>Corynesporascaceae</taxon>
        <taxon>Corynespora</taxon>
    </lineage>
</organism>
<name>A0A2T2P3M4_CORCC</name>
<evidence type="ECO:0000313" key="1">
    <source>
        <dbReference type="EMBL" id="PSN72223.1"/>
    </source>
</evidence>
<gene>
    <name evidence="1" type="ORF">BS50DRAFT_246463</name>
</gene>
<dbReference type="Proteomes" id="UP000240883">
    <property type="component" value="Unassembled WGS sequence"/>
</dbReference>
<sequence>MARGCGFGRGKRERVRLAKAPKARTCTGEWVTIRSVMLVGLWGSLEPLFHVYRLGKWRFVLGGTGWNHDGMQGLQCGSLLAMALCGVGHAYRCTP</sequence>
<dbReference type="EMBL" id="KZ678130">
    <property type="protein sequence ID" value="PSN72223.1"/>
    <property type="molecule type" value="Genomic_DNA"/>
</dbReference>
<proteinExistence type="predicted"/>
<keyword evidence="2" id="KW-1185">Reference proteome</keyword>
<reference evidence="1 2" key="1">
    <citation type="journal article" date="2018" name="Front. Microbiol.">
        <title>Genome-Wide Analysis of Corynespora cassiicola Leaf Fall Disease Putative Effectors.</title>
        <authorList>
            <person name="Lopez D."/>
            <person name="Ribeiro S."/>
            <person name="Label P."/>
            <person name="Fumanal B."/>
            <person name="Venisse J.S."/>
            <person name="Kohler A."/>
            <person name="de Oliveira R.R."/>
            <person name="Labutti K."/>
            <person name="Lipzen A."/>
            <person name="Lail K."/>
            <person name="Bauer D."/>
            <person name="Ohm R.A."/>
            <person name="Barry K.W."/>
            <person name="Spatafora J."/>
            <person name="Grigoriev I.V."/>
            <person name="Martin F.M."/>
            <person name="Pujade-Renaud V."/>
        </authorList>
    </citation>
    <scope>NUCLEOTIDE SEQUENCE [LARGE SCALE GENOMIC DNA]</scope>
    <source>
        <strain evidence="1 2">Philippines</strain>
    </source>
</reference>
<protein>
    <submittedName>
        <fullName evidence="1">Uncharacterized protein</fullName>
    </submittedName>
</protein>
<evidence type="ECO:0000313" key="2">
    <source>
        <dbReference type="Proteomes" id="UP000240883"/>
    </source>
</evidence>
<accession>A0A2T2P3M4</accession>
<dbReference type="AlphaFoldDB" id="A0A2T2P3M4"/>